<dbReference type="GO" id="GO:1903785">
    <property type="term" value="P:L-valine transmembrane transport"/>
    <property type="evidence" value="ECO:0007669"/>
    <property type="project" value="TreeGrafter"/>
</dbReference>
<comment type="similarity">
    <text evidence="2">Belongs to the AzlC family.</text>
</comment>
<name>A0A1G9FJP0_9LACT</name>
<comment type="subcellular location">
    <subcellularLocation>
        <location evidence="1">Cell membrane</location>
        <topology evidence="1">Multi-pass membrane protein</topology>
    </subcellularLocation>
</comment>
<keyword evidence="7" id="KW-0472">Membrane</keyword>
<protein>
    <submittedName>
        <fullName evidence="8">4-azaleucine resistance probable transporter AzlC</fullName>
    </submittedName>
</protein>
<dbReference type="InterPro" id="IPR011606">
    <property type="entry name" value="Brnchd-chn_aa_trnsp_permease"/>
</dbReference>
<evidence type="ECO:0000313" key="8">
    <source>
        <dbReference type="EMBL" id="SDK88557.1"/>
    </source>
</evidence>
<keyword evidence="9" id="KW-1185">Reference proteome</keyword>
<evidence type="ECO:0000256" key="3">
    <source>
        <dbReference type="ARBA" id="ARBA00022448"/>
    </source>
</evidence>
<sequence length="234" mass="25243">MRRDTIISGVKASTPIMASYIALGIACGIVLYDAGFTVGQIMMMSLLVYAGAAQFLAASLVVMGASVPSIILMVFFLNLRHVLMSASISSFVKDKSLLYLGIFGHTLSDESFGINYSRFQDKQWHPNEAVVTSLSNYGTWIVSTILGGVIGSQFPINTLIMNYALIAMFLCMMVMQFVSKAHILAAIASVCFTVILTVVLQHNIALVIATVLASCIGYIVENRTGRRKGGNSHA</sequence>
<dbReference type="GO" id="GO:0005886">
    <property type="term" value="C:plasma membrane"/>
    <property type="evidence" value="ECO:0007669"/>
    <property type="project" value="UniProtKB-SubCell"/>
</dbReference>
<dbReference type="Proteomes" id="UP000199433">
    <property type="component" value="Unassembled WGS sequence"/>
</dbReference>
<dbReference type="RefSeq" id="WP_091268830.1">
    <property type="nucleotide sequence ID" value="NZ_FNFK01000080.1"/>
</dbReference>
<gene>
    <name evidence="8" type="ORF">SAMN04488098_10808</name>
</gene>
<proteinExistence type="inferred from homology"/>
<organism evidence="8 9">
    <name type="scientific">Alkalibacterium thalassium</name>
    <dbReference type="NCBI Taxonomy" id="426701"/>
    <lineage>
        <taxon>Bacteria</taxon>
        <taxon>Bacillati</taxon>
        <taxon>Bacillota</taxon>
        <taxon>Bacilli</taxon>
        <taxon>Lactobacillales</taxon>
        <taxon>Carnobacteriaceae</taxon>
        <taxon>Alkalibacterium</taxon>
    </lineage>
</organism>
<keyword evidence="4" id="KW-1003">Cell membrane</keyword>
<reference evidence="9" key="1">
    <citation type="submission" date="2016-10" db="EMBL/GenBank/DDBJ databases">
        <authorList>
            <person name="Varghese N."/>
            <person name="Submissions S."/>
        </authorList>
    </citation>
    <scope>NUCLEOTIDE SEQUENCE [LARGE SCALE GENOMIC DNA]</scope>
    <source>
        <strain evidence="9">DSM 19181</strain>
    </source>
</reference>
<keyword evidence="3" id="KW-0813">Transport</keyword>
<dbReference type="PANTHER" id="PTHR34979">
    <property type="entry name" value="INNER MEMBRANE PROTEIN YGAZ"/>
    <property type="match status" value="1"/>
</dbReference>
<accession>A0A1G9FJP0</accession>
<dbReference type="Pfam" id="PF03591">
    <property type="entry name" value="AzlC"/>
    <property type="match status" value="1"/>
</dbReference>
<dbReference type="PROSITE" id="PS51257">
    <property type="entry name" value="PROKAR_LIPOPROTEIN"/>
    <property type="match status" value="1"/>
</dbReference>
<evidence type="ECO:0000256" key="7">
    <source>
        <dbReference type="ARBA" id="ARBA00023136"/>
    </source>
</evidence>
<dbReference type="OrthoDB" id="3177005at2"/>
<dbReference type="AlphaFoldDB" id="A0A1G9FJP0"/>
<evidence type="ECO:0000256" key="2">
    <source>
        <dbReference type="ARBA" id="ARBA00010735"/>
    </source>
</evidence>
<evidence type="ECO:0000313" key="9">
    <source>
        <dbReference type="Proteomes" id="UP000199433"/>
    </source>
</evidence>
<dbReference type="STRING" id="426701.SAMN04488098_10808"/>
<evidence type="ECO:0000256" key="6">
    <source>
        <dbReference type="ARBA" id="ARBA00022989"/>
    </source>
</evidence>
<keyword evidence="5" id="KW-0812">Transmembrane</keyword>
<keyword evidence="6" id="KW-1133">Transmembrane helix</keyword>
<evidence type="ECO:0000256" key="1">
    <source>
        <dbReference type="ARBA" id="ARBA00004651"/>
    </source>
</evidence>
<dbReference type="PANTHER" id="PTHR34979:SF1">
    <property type="entry name" value="INNER MEMBRANE PROTEIN YGAZ"/>
    <property type="match status" value="1"/>
</dbReference>
<evidence type="ECO:0000256" key="5">
    <source>
        <dbReference type="ARBA" id="ARBA00022692"/>
    </source>
</evidence>
<evidence type="ECO:0000256" key="4">
    <source>
        <dbReference type="ARBA" id="ARBA00022475"/>
    </source>
</evidence>
<dbReference type="EMBL" id="FNFK01000080">
    <property type="protein sequence ID" value="SDK88557.1"/>
    <property type="molecule type" value="Genomic_DNA"/>
</dbReference>